<accession>A0A4V5PQF1</accession>
<dbReference type="AlphaFoldDB" id="A0A4V5PQF1"/>
<proteinExistence type="predicted"/>
<comment type="caution">
    <text evidence="2">The sequence shown here is derived from an EMBL/GenBank/DDBJ whole genome shotgun (WGS) entry which is preliminary data.</text>
</comment>
<protein>
    <submittedName>
        <fullName evidence="2">Uncharacterized protein</fullName>
    </submittedName>
</protein>
<evidence type="ECO:0000313" key="3">
    <source>
        <dbReference type="Proteomes" id="UP000310597"/>
    </source>
</evidence>
<evidence type="ECO:0000313" key="2">
    <source>
        <dbReference type="EMBL" id="TKD26456.1"/>
    </source>
</evidence>
<dbReference type="OrthoDB" id="9809920at2"/>
<organism evidence="2 3">
    <name type="scientific">Rhodobacter capsulatus</name>
    <name type="common">Rhodopseudomonas capsulata</name>
    <dbReference type="NCBI Taxonomy" id="1061"/>
    <lineage>
        <taxon>Bacteria</taxon>
        <taxon>Pseudomonadati</taxon>
        <taxon>Pseudomonadota</taxon>
        <taxon>Alphaproteobacteria</taxon>
        <taxon>Rhodobacterales</taxon>
        <taxon>Rhodobacter group</taxon>
        <taxon>Rhodobacter</taxon>
    </lineage>
</organism>
<dbReference type="EMBL" id="SWJZ01000005">
    <property type="protein sequence ID" value="TKD26456.1"/>
    <property type="molecule type" value="Genomic_DNA"/>
</dbReference>
<reference evidence="2 3" key="1">
    <citation type="submission" date="2019-04" db="EMBL/GenBank/DDBJ databases">
        <title>Draft Whole-Genome sequence of the purple photosynthetic bacterium Rhodobacter capsulatus SP108 with an indigenous class A beta-lactamase.</title>
        <authorList>
            <person name="Robertson S."/>
            <person name="Meyer T.E."/>
            <person name="Kyndt J.A."/>
        </authorList>
    </citation>
    <scope>NUCLEOTIDE SEQUENCE [LARGE SCALE GENOMIC DNA]</scope>
    <source>
        <strain evidence="2 3">SP108</strain>
    </source>
</reference>
<gene>
    <name evidence="2" type="ORF">FBT96_00635</name>
</gene>
<sequence>MAEKVWKCAGCGIEGPDTMRRCNCATNVVCCGREGAWKTNPPCPHSGEPIDMMDGRSGKSK</sequence>
<evidence type="ECO:0000256" key="1">
    <source>
        <dbReference type="SAM" id="MobiDB-lite"/>
    </source>
</evidence>
<feature type="region of interest" description="Disordered" evidence="1">
    <location>
        <begin position="42"/>
        <end position="61"/>
    </location>
</feature>
<dbReference type="RefSeq" id="WP_136904472.1">
    <property type="nucleotide sequence ID" value="NZ_SWJZ01000005.1"/>
</dbReference>
<name>A0A4V5PQF1_RHOCA</name>
<dbReference type="Proteomes" id="UP000310597">
    <property type="component" value="Unassembled WGS sequence"/>
</dbReference>